<protein>
    <submittedName>
        <fullName evidence="2">Glycogen debranching protein</fullName>
    </submittedName>
</protein>
<name>A0AAU6TN27_UNCXX</name>
<dbReference type="AlphaFoldDB" id="A0AAU6TN27"/>
<dbReference type="InterPro" id="IPR008928">
    <property type="entry name" value="6-hairpin_glycosidase_sf"/>
</dbReference>
<dbReference type="GO" id="GO:0004134">
    <property type="term" value="F:4-alpha-glucanotransferase activity"/>
    <property type="evidence" value="ECO:0007669"/>
    <property type="project" value="InterPro"/>
</dbReference>
<dbReference type="Gene3D" id="1.50.10.10">
    <property type="match status" value="1"/>
</dbReference>
<feature type="domain" description="Glycogen debranching enzyme C-terminal" evidence="1">
    <location>
        <begin position="276"/>
        <end position="633"/>
    </location>
</feature>
<sequence length="791" mass="90676">MFFNTNLNANPPNYNFSSTTPLLSAEELFKAMAIEENQSFPYLFSDNLEGYYNGQTGDQHLNSYYLYHNIKVHGSFVSIVNDKENNKQESTSAKLLPYGIEHHYSQSGSLDRLSVIQGNSLLCLSVETETPNFLAIIPDLLIKRSDYIVSNIGDILLYENIKNQQPKFIAIGSNQPINLHDLSKNRPDDSSPIKTSNNHFKFSSVKPCKQLKLYVYFGEEKQLTLEKIQQSVEMQADVKHQENIYNFICSNYFWTDDITYNKALLWSRLSSQNFINQQFGYGIWAGLPWFKDCWGRDTFIALPGTCLINGQFALSKAIINNFADMQITDSKDINFGRVPNRVTSLTQKIYNTTDGSPWMIRECMEYINYSGDFDFAVKIYPVIQRFINGVESNYLDDDGLITHRHPDTWMDAKIAGEIPWSPRGPKANDIQALWFESLQTAAVLAEMCNDIPSHERYISLAEQVKDSFNKKFWSATHKKLADRLMESDIADYSIRPNQLLTLTIPQQPLISQDIGQYIVKNSVDNLLFPWGICSLDQHDIDFHPYHDNRAEYHKDAAYHNGTIWGWNAGFTISALCKFKQQDFAYQLSKNLAQQILTQGHRGTMSENLDAYQEDPQALIMTGTYTQAWSVSEYARNAQQDYLGFTPRLSEQRIILRPALPSTWKQIKVRLPFGQDNALWFEMTSTENGCIYSVKPERAEPSITFLLELDTSEKHLQITSSLEKELQVTIDHAQVICSPKDVCCIESAVVHYPLLDGLSFAQPDWQRSHQALEQYDYLLQKRMADNLPSAQD</sequence>
<dbReference type="InterPro" id="IPR012341">
    <property type="entry name" value="6hp_glycosidase-like_sf"/>
</dbReference>
<accession>A0AAU6TN27</accession>
<dbReference type="PANTHER" id="PTHR10569">
    <property type="entry name" value="GLYCOGEN DEBRANCHING ENZYME"/>
    <property type="match status" value="1"/>
</dbReference>
<dbReference type="InterPro" id="IPR032790">
    <property type="entry name" value="GDE_C"/>
</dbReference>
<proteinExistence type="predicted"/>
<gene>
    <name evidence="2" type="ORF">MRL64_19035</name>
</gene>
<dbReference type="GO" id="GO:0005980">
    <property type="term" value="P:glycogen catabolic process"/>
    <property type="evidence" value="ECO:0007669"/>
    <property type="project" value="InterPro"/>
</dbReference>
<reference evidence="2" key="1">
    <citation type="submission" date="2022-03" db="EMBL/GenBank/DDBJ databases">
        <title>Sea Food Isolates.</title>
        <authorList>
            <person name="Li c."/>
        </authorList>
    </citation>
    <scope>NUCLEOTIDE SEQUENCE</scope>
    <source>
        <strain evidence="2">19MO02SH05</strain>
    </source>
</reference>
<dbReference type="EMBL" id="CP095343">
    <property type="protein sequence ID" value="XAG62996.1"/>
    <property type="molecule type" value="Genomic_DNA"/>
</dbReference>
<dbReference type="Pfam" id="PF06202">
    <property type="entry name" value="GDE_C"/>
    <property type="match status" value="1"/>
</dbReference>
<evidence type="ECO:0000259" key="1">
    <source>
        <dbReference type="Pfam" id="PF06202"/>
    </source>
</evidence>
<dbReference type="InterPro" id="IPR010401">
    <property type="entry name" value="AGL/Gdb1"/>
</dbReference>
<dbReference type="GO" id="GO:0004135">
    <property type="term" value="F:amylo-alpha-1,6-glucosidase activity"/>
    <property type="evidence" value="ECO:0007669"/>
    <property type="project" value="InterPro"/>
</dbReference>
<evidence type="ECO:0000313" key="2">
    <source>
        <dbReference type="EMBL" id="XAG62996.1"/>
    </source>
</evidence>
<dbReference type="PANTHER" id="PTHR10569:SF2">
    <property type="entry name" value="GLYCOGEN DEBRANCHING ENZYME"/>
    <property type="match status" value="1"/>
</dbReference>
<dbReference type="SUPFAM" id="SSF48208">
    <property type="entry name" value="Six-hairpin glycosidases"/>
    <property type="match status" value="1"/>
</dbReference>
<organism evidence="2">
    <name type="scientific">bacterium 19MO02SH05</name>
    <dbReference type="NCBI Taxonomy" id="2920696"/>
    <lineage>
        <taxon>Bacteria</taxon>
    </lineage>
</organism>